<dbReference type="Proteomes" id="UP001500842">
    <property type="component" value="Unassembled WGS sequence"/>
</dbReference>
<proteinExistence type="predicted"/>
<keyword evidence="4" id="KW-1185">Reference proteome</keyword>
<name>A0ABN2AWH5_9ACTN</name>
<evidence type="ECO:0000313" key="4">
    <source>
        <dbReference type="Proteomes" id="UP001500842"/>
    </source>
</evidence>
<comment type="caution">
    <text evidence="3">The sequence shown here is derived from an EMBL/GenBank/DDBJ whole genome shotgun (WGS) entry which is preliminary data.</text>
</comment>
<dbReference type="InterPro" id="IPR003399">
    <property type="entry name" value="Mce/MlaD"/>
</dbReference>
<feature type="domain" description="Mammalian cell entry C-terminal" evidence="2">
    <location>
        <begin position="117"/>
        <end position="292"/>
    </location>
</feature>
<organism evidence="3 4">
    <name type="scientific">Nocardioides humi</name>
    <dbReference type="NCBI Taxonomy" id="449461"/>
    <lineage>
        <taxon>Bacteria</taxon>
        <taxon>Bacillati</taxon>
        <taxon>Actinomycetota</taxon>
        <taxon>Actinomycetes</taxon>
        <taxon>Propionibacteriales</taxon>
        <taxon>Nocardioidaceae</taxon>
        <taxon>Nocardioides</taxon>
    </lineage>
</organism>
<evidence type="ECO:0000259" key="1">
    <source>
        <dbReference type="Pfam" id="PF02470"/>
    </source>
</evidence>
<reference evidence="3 4" key="1">
    <citation type="journal article" date="2019" name="Int. J. Syst. Evol. Microbiol.">
        <title>The Global Catalogue of Microorganisms (GCM) 10K type strain sequencing project: providing services to taxonomists for standard genome sequencing and annotation.</title>
        <authorList>
            <consortium name="The Broad Institute Genomics Platform"/>
            <consortium name="The Broad Institute Genome Sequencing Center for Infectious Disease"/>
            <person name="Wu L."/>
            <person name="Ma J."/>
        </authorList>
    </citation>
    <scope>NUCLEOTIDE SEQUENCE [LARGE SCALE GENOMIC DNA]</scope>
    <source>
        <strain evidence="3 4">JCM 14942</strain>
    </source>
</reference>
<gene>
    <name evidence="3" type="ORF">GCM10009788_33970</name>
</gene>
<dbReference type="Pfam" id="PF02470">
    <property type="entry name" value="MlaD"/>
    <property type="match status" value="1"/>
</dbReference>
<dbReference type="PANTHER" id="PTHR33371:SF4">
    <property type="entry name" value="INTERMEMBRANE PHOSPHOLIPID TRANSPORT SYSTEM BINDING PROTEIN MLAD"/>
    <property type="match status" value="1"/>
</dbReference>
<dbReference type="InterPro" id="IPR024516">
    <property type="entry name" value="Mce_C"/>
</dbReference>
<dbReference type="RefSeq" id="WP_141003881.1">
    <property type="nucleotide sequence ID" value="NZ_BAAAOR010000025.1"/>
</dbReference>
<accession>A0ABN2AWH5</accession>
<dbReference type="InterPro" id="IPR052336">
    <property type="entry name" value="MlaD_Phospholipid_Transporter"/>
</dbReference>
<dbReference type="Pfam" id="PF11887">
    <property type="entry name" value="Mce4_CUP1"/>
    <property type="match status" value="1"/>
</dbReference>
<sequence length="349" mass="37489">MSSLPQRRLAIVLAVLLVVSGAIGLRAMLRPEPVRFSAMFESTVGLYPGSDVQVLGVPVGRVTKVQPAGESVRVSMELDPGREVAADTAAVIIAPTLVSDRFVQLTAPWAEGEGIAKLRSGTVLDLDRTAVPVEIDDLYEGLTSVSDALGPDGANRDGALSDLLDVAAANLDGQGEGLNTMFREFGEASATLSGLDDDFFATIRNFEKLNAMLLANDSAVSRVNEQFADVAGFLADDREDMGRAAKNLGEAMAILDDFIRDNRAHLKKSVDNLVPTTKTLRKQRDSLEEMVRLAPLLMQNLLRLYDPDNNVLVGRGNLNEATVWSDTLTARTSEKAPPTLLEGAVRSGR</sequence>
<feature type="domain" description="Mce/MlaD" evidence="1">
    <location>
        <begin position="33"/>
        <end position="107"/>
    </location>
</feature>
<protein>
    <submittedName>
        <fullName evidence="3">MCE family protein</fullName>
    </submittedName>
</protein>
<dbReference type="PANTHER" id="PTHR33371">
    <property type="entry name" value="INTERMEMBRANE PHOSPHOLIPID TRANSPORT SYSTEM BINDING PROTEIN MLAD-RELATED"/>
    <property type="match status" value="1"/>
</dbReference>
<dbReference type="InterPro" id="IPR005693">
    <property type="entry name" value="Mce"/>
</dbReference>
<dbReference type="EMBL" id="BAAAOR010000025">
    <property type="protein sequence ID" value="GAA1527799.1"/>
    <property type="molecule type" value="Genomic_DNA"/>
</dbReference>
<evidence type="ECO:0000313" key="3">
    <source>
        <dbReference type="EMBL" id="GAA1527799.1"/>
    </source>
</evidence>
<dbReference type="NCBIfam" id="TIGR00996">
    <property type="entry name" value="Mtu_fam_mce"/>
    <property type="match status" value="1"/>
</dbReference>
<evidence type="ECO:0000259" key="2">
    <source>
        <dbReference type="Pfam" id="PF11887"/>
    </source>
</evidence>